<comment type="subcellular location">
    <subcellularLocation>
        <location evidence="1">Membrane</location>
        <topology evidence="1">Single-pass membrane protein</topology>
    </subcellularLocation>
</comment>
<dbReference type="EMBL" id="JAYMYJ010000094">
    <property type="protein sequence ID" value="MEB4591307.1"/>
    <property type="molecule type" value="Genomic_DNA"/>
</dbReference>
<dbReference type="RefSeq" id="WP_324694819.1">
    <property type="nucleotide sequence ID" value="NZ_JAYMYJ010000094.1"/>
</dbReference>
<feature type="compositionally biased region" description="Pro residues" evidence="3">
    <location>
        <begin position="342"/>
        <end position="351"/>
    </location>
</feature>
<dbReference type="SUPFAM" id="SSF117892">
    <property type="entry name" value="Band 7/SPFH domain"/>
    <property type="match status" value="1"/>
</dbReference>
<dbReference type="PANTHER" id="PTHR23222:SF0">
    <property type="entry name" value="PROHIBITIN 1"/>
    <property type="match status" value="1"/>
</dbReference>
<evidence type="ECO:0000256" key="2">
    <source>
        <dbReference type="SAM" id="Coils"/>
    </source>
</evidence>
<evidence type="ECO:0000256" key="4">
    <source>
        <dbReference type="SAM" id="Phobius"/>
    </source>
</evidence>
<feature type="transmembrane region" description="Helical" evidence="4">
    <location>
        <begin position="21"/>
        <end position="39"/>
    </location>
</feature>
<keyword evidence="2" id="KW-0175">Coiled coil</keyword>
<dbReference type="PANTHER" id="PTHR23222">
    <property type="entry name" value="PROHIBITIN"/>
    <property type="match status" value="1"/>
</dbReference>
<protein>
    <submittedName>
        <fullName evidence="6">Prohibitin family protein</fullName>
    </submittedName>
</protein>
<reference evidence="7" key="1">
    <citation type="submission" date="2023-07" db="EMBL/GenBank/DDBJ databases">
        <title>The carbon used by Thiothrix.</title>
        <authorList>
            <person name="Chen L."/>
        </authorList>
    </citation>
    <scope>NUCLEOTIDE SEQUENCE [LARGE SCALE GENOMIC DNA]</scope>
</reference>
<comment type="caution">
    <text evidence="6">The sequence shown here is derived from an EMBL/GenBank/DDBJ whole genome shotgun (WGS) entry which is preliminary data.</text>
</comment>
<proteinExistence type="predicted"/>
<keyword evidence="7" id="KW-1185">Reference proteome</keyword>
<accession>A0ABU6CZ01</accession>
<evidence type="ECO:0000313" key="6">
    <source>
        <dbReference type="EMBL" id="MEB4591307.1"/>
    </source>
</evidence>
<keyword evidence="4" id="KW-1133">Transmembrane helix</keyword>
<dbReference type="SMART" id="SM00244">
    <property type="entry name" value="PHB"/>
    <property type="match status" value="1"/>
</dbReference>
<dbReference type="Pfam" id="PF01145">
    <property type="entry name" value="Band_7"/>
    <property type="match status" value="1"/>
</dbReference>
<dbReference type="InterPro" id="IPR036013">
    <property type="entry name" value="Band_7/SPFH_dom_sf"/>
</dbReference>
<evidence type="ECO:0000256" key="1">
    <source>
        <dbReference type="ARBA" id="ARBA00004167"/>
    </source>
</evidence>
<feature type="region of interest" description="Disordered" evidence="3">
    <location>
        <begin position="289"/>
        <end position="360"/>
    </location>
</feature>
<dbReference type="InterPro" id="IPR001107">
    <property type="entry name" value="Band_7"/>
</dbReference>
<dbReference type="CDD" id="cd03401">
    <property type="entry name" value="SPFH_prohibitin"/>
    <property type="match status" value="1"/>
</dbReference>
<feature type="domain" description="Band 7" evidence="5">
    <location>
        <begin position="41"/>
        <end position="203"/>
    </location>
</feature>
<evidence type="ECO:0000256" key="3">
    <source>
        <dbReference type="SAM" id="MobiDB-lite"/>
    </source>
</evidence>
<dbReference type="Proteomes" id="UP001308005">
    <property type="component" value="Unassembled WGS sequence"/>
</dbReference>
<evidence type="ECO:0000259" key="5">
    <source>
        <dbReference type="SMART" id="SM00244"/>
    </source>
</evidence>
<keyword evidence="4" id="KW-0472">Membrane</keyword>
<dbReference type="Gene3D" id="3.30.479.30">
    <property type="entry name" value="Band 7 domain"/>
    <property type="match status" value="1"/>
</dbReference>
<organism evidence="6 7">
    <name type="scientific">Candidatus Thiothrix phosphatis</name>
    <dbReference type="NCBI Taxonomy" id="3112415"/>
    <lineage>
        <taxon>Bacteria</taxon>
        <taxon>Pseudomonadati</taxon>
        <taxon>Pseudomonadota</taxon>
        <taxon>Gammaproteobacteria</taxon>
        <taxon>Thiotrichales</taxon>
        <taxon>Thiotrichaceae</taxon>
        <taxon>Thiothrix</taxon>
    </lineage>
</organism>
<dbReference type="InterPro" id="IPR000163">
    <property type="entry name" value="Prohibitin"/>
</dbReference>
<name>A0ABU6CZ01_9GAMM</name>
<gene>
    <name evidence="6" type="ORF">VSS37_09985</name>
</gene>
<keyword evidence="4" id="KW-0812">Transmembrane</keyword>
<feature type="coiled-coil region" evidence="2">
    <location>
        <begin position="209"/>
        <end position="236"/>
    </location>
</feature>
<sequence>MENSDAQSASAMLKQWVRRKTPVLIVLLLIAALVVVFFWSKIVITIEPGEAGILFRRFSGTEIDKVYDEGLHIFSPLDTVYIYEVRKQVAFHDFDVITNKGLTVHLSLAVRYRPEYELLGILHQRIGPDYLERVILPQIESVMRKQLGEYTAEQIYTNEAGLLTKAILAATDEVGRNYVEVEDIIIRSITLPPQIVKAIEDKLRQEEFMKSYEFRIQTAKKEADRLKIEAEGVKTHHQIVNESLSESILRYQGIQATEALASSPNAKVVVVGGGKDGLPLILNTDQALSPAPAPAAPSATAAEGAADTSGSDGKEAQPSAATPEAAAETSAPTSPDSGSSDAPPPPEPAAPTPAGADKTP</sequence>
<feature type="compositionally biased region" description="Low complexity" evidence="3">
    <location>
        <begin position="296"/>
        <end position="341"/>
    </location>
</feature>
<evidence type="ECO:0000313" key="7">
    <source>
        <dbReference type="Proteomes" id="UP001308005"/>
    </source>
</evidence>